<accession>A0A101S7D0</accession>
<name>A0A101S7D0_9ACTN</name>
<comment type="caution">
    <text evidence="1">The sequence shown here is derived from an EMBL/GenBank/DDBJ whole genome shotgun (WGS) entry which is preliminary data.</text>
</comment>
<dbReference type="RefSeq" id="WP_059206887.1">
    <property type="nucleotide sequence ID" value="NZ_KQ948661.1"/>
</dbReference>
<gene>
    <name evidence="1" type="ORF">AQJ46_19900</name>
</gene>
<organism evidence="1 2">
    <name type="scientific">Streptomyces canus</name>
    <dbReference type="NCBI Taxonomy" id="58343"/>
    <lineage>
        <taxon>Bacteria</taxon>
        <taxon>Bacillati</taxon>
        <taxon>Actinomycetota</taxon>
        <taxon>Actinomycetes</taxon>
        <taxon>Kitasatosporales</taxon>
        <taxon>Streptomycetaceae</taxon>
        <taxon>Streptomyces</taxon>
        <taxon>Streptomyces aurantiacus group</taxon>
    </lineage>
</organism>
<dbReference type="EMBL" id="LMWU01000019">
    <property type="protein sequence ID" value="KUN68829.1"/>
    <property type="molecule type" value="Genomic_DNA"/>
</dbReference>
<dbReference type="AlphaFoldDB" id="A0A101S7D0"/>
<dbReference type="Proteomes" id="UP000053669">
    <property type="component" value="Unassembled WGS sequence"/>
</dbReference>
<evidence type="ECO:0000313" key="2">
    <source>
        <dbReference type="Proteomes" id="UP000053669"/>
    </source>
</evidence>
<reference evidence="1 2" key="1">
    <citation type="submission" date="2015-10" db="EMBL/GenBank/DDBJ databases">
        <title>Draft genome sequence of Streptomyces canus DSM 40017, type strain for the species Streptomyces canus.</title>
        <authorList>
            <person name="Ruckert C."/>
            <person name="Winkler A."/>
            <person name="Kalinowski J."/>
            <person name="Kampfer P."/>
            <person name="Glaeser S."/>
        </authorList>
    </citation>
    <scope>NUCLEOTIDE SEQUENCE [LARGE SCALE GENOMIC DNA]</scope>
    <source>
        <strain evidence="1 2">DSM 40017</strain>
    </source>
</reference>
<protein>
    <submittedName>
        <fullName evidence="1">Uncharacterized protein</fullName>
    </submittedName>
</protein>
<dbReference type="SUPFAM" id="SSF47203">
    <property type="entry name" value="Acyl-CoA dehydrogenase C-terminal domain-like"/>
    <property type="match status" value="1"/>
</dbReference>
<dbReference type="GO" id="GO:0016627">
    <property type="term" value="F:oxidoreductase activity, acting on the CH-CH group of donors"/>
    <property type="evidence" value="ECO:0007669"/>
    <property type="project" value="InterPro"/>
</dbReference>
<proteinExistence type="predicted"/>
<dbReference type="InterPro" id="IPR036250">
    <property type="entry name" value="AcylCo_DH-like_C"/>
</dbReference>
<sequence length="299" mass="32474">MTTVTAPTALAQAVEQQLGDPYDTTNPTGFRAILAAREAGRPAAAEPLPAALASSGNPTPEARLHALRALYRRSPHLARALQRDRPDDGPQAAAVRIGAAVGALDSALRLTLRHLRGRRLYGAAAIDIPHLREVLSGVHADLLLCDVLTTLAVRGEDLLPTRPDAHEQAVRQLVPRVIQGALDRLSVVMGSRFYIREGEHAVFQLLLHETQRQLFAPAPRPRPAPHPLPFAELVTAAPAAALAAPEFLTAAPGRILATHARRVRQPSGAVQERLYADLERRYDTRLSFDLTERPLPDRP</sequence>
<evidence type="ECO:0000313" key="1">
    <source>
        <dbReference type="EMBL" id="KUN68829.1"/>
    </source>
</evidence>
<dbReference type="STRING" id="58343.AQJ46_19900"/>